<dbReference type="Proteomes" id="UP000078387">
    <property type="component" value="Unassembled WGS sequence"/>
</dbReference>
<dbReference type="VEuPathDB" id="AmoebaDB:EHI5A_002370"/>
<feature type="compositionally biased region" description="Basic and acidic residues" evidence="1">
    <location>
        <begin position="181"/>
        <end position="197"/>
    </location>
</feature>
<organism evidence="2 3">
    <name type="scientific">Entamoeba histolytica</name>
    <dbReference type="NCBI Taxonomy" id="5759"/>
    <lineage>
        <taxon>Eukaryota</taxon>
        <taxon>Amoebozoa</taxon>
        <taxon>Evosea</taxon>
        <taxon>Archamoebae</taxon>
        <taxon>Mastigamoebida</taxon>
        <taxon>Entamoebidae</taxon>
        <taxon>Entamoeba</taxon>
    </lineage>
</organism>
<feature type="compositionally biased region" description="Basic residues" evidence="1">
    <location>
        <begin position="224"/>
        <end position="240"/>
    </location>
</feature>
<feature type="compositionally biased region" description="Basic residues" evidence="1">
    <location>
        <begin position="15"/>
        <end position="26"/>
    </location>
</feature>
<feature type="compositionally biased region" description="Basic and acidic residues" evidence="1">
    <location>
        <begin position="83"/>
        <end position="103"/>
    </location>
</feature>
<proteinExistence type="predicted"/>
<dbReference type="VEuPathDB" id="AmoebaDB:EHI8A_000820"/>
<name>A0A5K1U9F7_ENTHI</name>
<feature type="compositionally biased region" description="Basic and acidic residues" evidence="1">
    <location>
        <begin position="63"/>
        <end position="77"/>
    </location>
</feature>
<feature type="compositionally biased region" description="Basic and acidic residues" evidence="1">
    <location>
        <begin position="1"/>
        <end position="14"/>
    </location>
</feature>
<feature type="compositionally biased region" description="Basic and acidic residues" evidence="1">
    <location>
        <begin position="206"/>
        <end position="223"/>
    </location>
</feature>
<gene>
    <name evidence="2" type="ORF">CL6EHI_118090</name>
</gene>
<protein>
    <submittedName>
        <fullName evidence="2">Uncharacterized protein</fullName>
    </submittedName>
</protein>
<dbReference type="VEuPathDB" id="AmoebaDB:KM1_003340"/>
<comment type="caution">
    <text evidence="2">The sequence shown here is derived from an EMBL/GenBank/DDBJ whole genome shotgun (WGS) entry which is preliminary data.</text>
</comment>
<dbReference type="EMBL" id="BDEQ01000001">
    <property type="protein sequence ID" value="GAT94060.1"/>
    <property type="molecule type" value="Genomic_DNA"/>
</dbReference>
<evidence type="ECO:0000313" key="3">
    <source>
        <dbReference type="Proteomes" id="UP000078387"/>
    </source>
</evidence>
<dbReference type="AlphaFoldDB" id="A0A5K1U9F7"/>
<dbReference type="VEuPathDB" id="AmoebaDB:EHI_118090"/>
<feature type="compositionally biased region" description="Basic and acidic residues" evidence="1">
    <location>
        <begin position="129"/>
        <end position="160"/>
    </location>
</feature>
<sequence length="257" mass="30381">MEKINRSDVTDGLRRQLKNSVGKKKQQFVLQQEEKENESESDDNEETKSQLLMKKKKYVSPIEKFRPKTKQDKQEKINKHKEAKVEIKEDPSKKNRFDNHVESLTDIINENITQPTNNTIQEKGINENNDLKEEEVMKESDNSEEELIKGKKEIDNSEKKYSKKTSHHSINDEITLFEDVEGNKKETNTRDIGETFSHKSQQPNNHSEKHKNEKKPRKDGEEKKRKKTKTRSRMKNVKKDKRPDHLKPSYLQNNNNK</sequence>
<evidence type="ECO:0000256" key="1">
    <source>
        <dbReference type="SAM" id="MobiDB-lite"/>
    </source>
</evidence>
<feature type="compositionally biased region" description="Acidic residues" evidence="1">
    <location>
        <begin position="35"/>
        <end position="45"/>
    </location>
</feature>
<evidence type="ECO:0000313" key="2">
    <source>
        <dbReference type="EMBL" id="GAT94060.1"/>
    </source>
</evidence>
<dbReference type="VEuPathDB" id="AmoebaDB:EHI7A_000820"/>
<accession>A0A5K1U9F7</accession>
<reference evidence="2 3" key="1">
    <citation type="submission" date="2016-05" db="EMBL/GenBank/DDBJ databases">
        <title>First whole genome sequencing of Entamoeba histolytica HM1:IMSS-clone-6.</title>
        <authorList>
            <person name="Mukherjee Avik.K."/>
            <person name="Izumyama S."/>
            <person name="Nakada-Tsukui K."/>
            <person name="Nozaki T."/>
        </authorList>
    </citation>
    <scope>NUCLEOTIDE SEQUENCE [LARGE SCALE GENOMIC DNA]</scope>
    <source>
        <strain evidence="2 3">HM1:IMSS clone 6</strain>
    </source>
</reference>
<feature type="region of interest" description="Disordered" evidence="1">
    <location>
        <begin position="1"/>
        <end position="257"/>
    </location>
</feature>
<feature type="compositionally biased region" description="Polar residues" evidence="1">
    <location>
        <begin position="106"/>
        <end position="121"/>
    </location>
</feature>
<dbReference type="OMA" id="SNNHSEK"/>